<feature type="transmembrane region" description="Helical" evidence="17">
    <location>
        <begin position="200"/>
        <end position="218"/>
    </location>
</feature>
<organism evidence="19 20">
    <name type="scientific">Chiloscyllium punctatum</name>
    <name type="common">Brownbanded bambooshark</name>
    <name type="synonym">Hemiscyllium punctatum</name>
    <dbReference type="NCBI Taxonomy" id="137246"/>
    <lineage>
        <taxon>Eukaryota</taxon>
        <taxon>Metazoa</taxon>
        <taxon>Chordata</taxon>
        <taxon>Craniata</taxon>
        <taxon>Vertebrata</taxon>
        <taxon>Chondrichthyes</taxon>
        <taxon>Elasmobranchii</taxon>
        <taxon>Galeomorphii</taxon>
        <taxon>Galeoidea</taxon>
        <taxon>Orectolobiformes</taxon>
        <taxon>Hemiscylliidae</taxon>
        <taxon>Chiloscyllium</taxon>
    </lineage>
</organism>
<dbReference type="Proteomes" id="UP000287033">
    <property type="component" value="Unassembled WGS sequence"/>
</dbReference>
<evidence type="ECO:0000256" key="14">
    <source>
        <dbReference type="ARBA" id="ARBA00049296"/>
    </source>
</evidence>
<evidence type="ECO:0000256" key="5">
    <source>
        <dbReference type="ARBA" id="ARBA00022989"/>
    </source>
</evidence>
<evidence type="ECO:0000256" key="7">
    <source>
        <dbReference type="ARBA" id="ARBA00047368"/>
    </source>
</evidence>
<dbReference type="OMA" id="VINPWAD"/>
<comment type="caution">
    <text evidence="19">The sequence shown here is derived from an EMBL/GenBank/DDBJ whole genome shotgun (WGS) entry which is preliminary data.</text>
</comment>
<comment type="similarity">
    <text evidence="3">Belongs to the AIG1 family.</text>
</comment>
<keyword evidence="5 17" id="KW-1133">Transmembrane helix</keyword>
<protein>
    <recommendedName>
        <fullName evidence="21">Androgen-dependent TFPI-regulating protein</fullName>
    </recommendedName>
</protein>
<evidence type="ECO:0000256" key="17">
    <source>
        <dbReference type="SAM" id="Phobius"/>
    </source>
</evidence>
<dbReference type="PANTHER" id="PTHR10989">
    <property type="entry name" value="ANDROGEN-INDUCED PROTEIN 1-RELATED"/>
    <property type="match status" value="1"/>
</dbReference>
<evidence type="ECO:0000256" key="10">
    <source>
        <dbReference type="ARBA" id="ARBA00048680"/>
    </source>
</evidence>
<evidence type="ECO:0000256" key="11">
    <source>
        <dbReference type="ARBA" id="ARBA00048701"/>
    </source>
</evidence>
<dbReference type="Pfam" id="PF04750">
    <property type="entry name" value="Far-17a_AIG1"/>
    <property type="match status" value="1"/>
</dbReference>
<comment type="catalytic activity">
    <reaction evidence="14">
        <text>13-(9Z-octadecenoyloxy)-octadecanoate + H2O = 13-hydroxy-octadecanoate + (9Z)-octadecenoate + H(+)</text>
        <dbReference type="Rhea" id="RHEA:52064"/>
        <dbReference type="ChEBI" id="CHEBI:15377"/>
        <dbReference type="ChEBI" id="CHEBI:15378"/>
        <dbReference type="ChEBI" id="CHEBI:30823"/>
        <dbReference type="ChEBI" id="CHEBI:136303"/>
        <dbReference type="ChEBI" id="CHEBI:136304"/>
    </reaction>
    <physiologicalReaction direction="left-to-right" evidence="14">
        <dbReference type="Rhea" id="RHEA:52065"/>
    </physiologicalReaction>
</comment>
<feature type="transmembrane region" description="Helical" evidence="17">
    <location>
        <begin position="163"/>
        <end position="180"/>
    </location>
</feature>
<evidence type="ECO:0000256" key="4">
    <source>
        <dbReference type="ARBA" id="ARBA00022692"/>
    </source>
</evidence>
<comment type="catalytic activity">
    <reaction evidence="1">
        <text>9-(9Z-hexadecenoyloxy)-octadecanoate + H2O = (9Z)-hexadecenoate + 9-hydroxy-octadecanoate + H(+)</text>
        <dbReference type="Rhea" id="RHEA:52068"/>
        <dbReference type="ChEBI" id="CHEBI:15377"/>
        <dbReference type="ChEBI" id="CHEBI:15378"/>
        <dbReference type="ChEBI" id="CHEBI:32372"/>
        <dbReference type="ChEBI" id="CHEBI:136286"/>
        <dbReference type="ChEBI" id="CHEBI:136309"/>
    </reaction>
    <physiologicalReaction direction="left-to-right" evidence="1">
        <dbReference type="Rhea" id="RHEA:52069"/>
    </physiologicalReaction>
</comment>
<comment type="catalytic activity">
    <reaction evidence="16">
        <text>12-(9Z-hexadecenoyloxy)-octadecanoate + H2O = 12-hydroxyoctadecanoate + (9Z)-hexadecenoate + H(+)</text>
        <dbReference type="Rhea" id="RHEA:52072"/>
        <dbReference type="ChEBI" id="CHEBI:15377"/>
        <dbReference type="ChEBI" id="CHEBI:15378"/>
        <dbReference type="ChEBI" id="CHEBI:32372"/>
        <dbReference type="ChEBI" id="CHEBI:84201"/>
        <dbReference type="ChEBI" id="CHEBI:136312"/>
    </reaction>
    <physiologicalReaction direction="left-to-right" evidence="16">
        <dbReference type="Rhea" id="RHEA:52073"/>
    </physiologicalReaction>
</comment>
<sequence length="246" mass="28730">MASRRAPLLLLHLPVFLWYLFALHKEMLLTSGSRHFGTDTYGGRWKYLTFINMVLQTTFFGVCVLTDLVWHLSWSDKRMQQLSLRMSALQGWLFSALAFPIGFFVVVSFWILYAYDRELVYPEIFDTIIPTWLNHAMHTVVLLLLMLELIVVQHHWPSHKGCLTVLITFCSSYLVWLLWIRHRSAIWVYPILEVLSPFGLGMFLTAAVLVTISLYVVGEKLHYWRWGKSNQTEQDLALTQPQGKLH</sequence>
<comment type="catalytic activity">
    <reaction evidence="13">
        <text>9-octadecanoyloxy-octadecanoate + H2O = 9-hydroxy-octadecanoate + octadecanoate + H(+)</text>
        <dbReference type="Rhea" id="RHEA:52096"/>
        <dbReference type="ChEBI" id="CHEBI:15377"/>
        <dbReference type="ChEBI" id="CHEBI:15378"/>
        <dbReference type="ChEBI" id="CHEBI:25629"/>
        <dbReference type="ChEBI" id="CHEBI:136286"/>
        <dbReference type="ChEBI" id="CHEBI:136373"/>
    </reaction>
    <physiologicalReaction direction="left-to-right" evidence="13">
        <dbReference type="Rhea" id="RHEA:52097"/>
    </physiologicalReaction>
</comment>
<gene>
    <name evidence="19" type="ORF">chiPu_0018550</name>
</gene>
<proteinExistence type="inferred from homology"/>
<evidence type="ECO:0000256" key="9">
    <source>
        <dbReference type="ARBA" id="ARBA00047863"/>
    </source>
</evidence>
<dbReference type="OrthoDB" id="1898221at2759"/>
<name>A0A401RNT7_CHIPU</name>
<comment type="subcellular location">
    <subcellularLocation>
        <location evidence="2">Endomembrane system</location>
        <topology evidence="2">Multi-pass membrane protein</topology>
    </subcellularLocation>
</comment>
<keyword evidence="6 17" id="KW-0472">Membrane</keyword>
<evidence type="ECO:0000256" key="12">
    <source>
        <dbReference type="ARBA" id="ARBA00048800"/>
    </source>
</evidence>
<evidence type="ECO:0008006" key="21">
    <source>
        <dbReference type="Google" id="ProtNLM"/>
    </source>
</evidence>
<evidence type="ECO:0000256" key="3">
    <source>
        <dbReference type="ARBA" id="ARBA00009300"/>
    </source>
</evidence>
<dbReference type="PANTHER" id="PTHR10989:SF17">
    <property type="entry name" value="ANDROGEN-DEPENDENT TFPI-REGULATING PROTEIN"/>
    <property type="match status" value="1"/>
</dbReference>
<comment type="catalytic activity">
    <reaction evidence="11">
        <text>12-(9Z-octadecenoyloxy)-octadecanoate + H2O = 12-hydroxyoctadecanoate + (9Z)-octadecenoate + H(+)</text>
        <dbReference type="Rhea" id="RHEA:52060"/>
        <dbReference type="ChEBI" id="CHEBI:15377"/>
        <dbReference type="ChEBI" id="CHEBI:15378"/>
        <dbReference type="ChEBI" id="CHEBI:30823"/>
        <dbReference type="ChEBI" id="CHEBI:84201"/>
        <dbReference type="ChEBI" id="CHEBI:136302"/>
    </reaction>
    <physiologicalReaction direction="left-to-right" evidence="11">
        <dbReference type="Rhea" id="RHEA:52061"/>
    </physiologicalReaction>
</comment>
<comment type="catalytic activity">
    <reaction evidence="9">
        <text>9-hexadecanoyloxy-octadecanoate + H2O = 9-hydroxy-octadecanoate + hexadecanoate + H(+)</text>
        <dbReference type="Rhea" id="RHEA:52052"/>
        <dbReference type="ChEBI" id="CHEBI:7896"/>
        <dbReference type="ChEBI" id="CHEBI:15377"/>
        <dbReference type="ChEBI" id="CHEBI:15378"/>
        <dbReference type="ChEBI" id="CHEBI:83670"/>
        <dbReference type="ChEBI" id="CHEBI:136286"/>
    </reaction>
    <physiologicalReaction direction="left-to-right" evidence="9">
        <dbReference type="Rhea" id="RHEA:52053"/>
    </physiologicalReaction>
</comment>
<evidence type="ECO:0000256" key="8">
    <source>
        <dbReference type="ARBA" id="ARBA00047427"/>
    </source>
</evidence>
<feature type="chain" id="PRO_5019044159" description="Androgen-dependent TFPI-regulating protein" evidence="18">
    <location>
        <begin position="23"/>
        <end position="246"/>
    </location>
</feature>
<evidence type="ECO:0000313" key="20">
    <source>
        <dbReference type="Proteomes" id="UP000287033"/>
    </source>
</evidence>
<dbReference type="AlphaFoldDB" id="A0A401RNT7"/>
<accession>A0A401RNT7</accession>
<reference evidence="19 20" key="1">
    <citation type="journal article" date="2018" name="Nat. Ecol. Evol.">
        <title>Shark genomes provide insights into elasmobranch evolution and the origin of vertebrates.</title>
        <authorList>
            <person name="Hara Y"/>
            <person name="Yamaguchi K"/>
            <person name="Onimaru K"/>
            <person name="Kadota M"/>
            <person name="Koyanagi M"/>
            <person name="Keeley SD"/>
            <person name="Tatsumi K"/>
            <person name="Tanaka K"/>
            <person name="Motone F"/>
            <person name="Kageyama Y"/>
            <person name="Nozu R"/>
            <person name="Adachi N"/>
            <person name="Nishimura O"/>
            <person name="Nakagawa R"/>
            <person name="Tanegashima C"/>
            <person name="Kiyatake I"/>
            <person name="Matsumoto R"/>
            <person name="Murakumo K"/>
            <person name="Nishida K"/>
            <person name="Terakita A"/>
            <person name="Kuratani S"/>
            <person name="Sato K"/>
            <person name="Hyodo S Kuraku.S."/>
        </authorList>
    </citation>
    <scope>NUCLEOTIDE SEQUENCE [LARGE SCALE GENOMIC DNA]</scope>
</reference>
<evidence type="ECO:0000256" key="13">
    <source>
        <dbReference type="ARBA" id="ARBA00049221"/>
    </source>
</evidence>
<feature type="transmembrane region" description="Helical" evidence="17">
    <location>
        <begin position="91"/>
        <end position="112"/>
    </location>
</feature>
<evidence type="ECO:0000313" key="19">
    <source>
        <dbReference type="EMBL" id="GCC19813.1"/>
    </source>
</evidence>
<dbReference type="STRING" id="137246.A0A401RNT7"/>
<evidence type="ECO:0000256" key="18">
    <source>
        <dbReference type="SAM" id="SignalP"/>
    </source>
</evidence>
<comment type="catalytic activity">
    <reaction evidence="8">
        <text>13-octadecanoyloxy-octadecanoate + H2O = 13-hydroxy-octadecanoate + octadecanoate + H(+)</text>
        <dbReference type="Rhea" id="RHEA:52084"/>
        <dbReference type="ChEBI" id="CHEBI:15377"/>
        <dbReference type="ChEBI" id="CHEBI:15378"/>
        <dbReference type="ChEBI" id="CHEBI:25629"/>
        <dbReference type="ChEBI" id="CHEBI:136304"/>
        <dbReference type="ChEBI" id="CHEBI:136335"/>
    </reaction>
    <physiologicalReaction direction="left-to-right" evidence="8">
        <dbReference type="Rhea" id="RHEA:52085"/>
    </physiologicalReaction>
</comment>
<dbReference type="InterPro" id="IPR006838">
    <property type="entry name" value="ADTRP_AIG1"/>
</dbReference>
<comment type="catalytic activity">
    <reaction evidence="7">
        <text>12-hexadecanoyloxy-octadecanoate + H2O = 12-hydroxyoctadecanoate + hexadecanoate + H(+)</text>
        <dbReference type="Rhea" id="RHEA:52056"/>
        <dbReference type="ChEBI" id="CHEBI:7896"/>
        <dbReference type="ChEBI" id="CHEBI:15377"/>
        <dbReference type="ChEBI" id="CHEBI:15378"/>
        <dbReference type="ChEBI" id="CHEBI:83677"/>
        <dbReference type="ChEBI" id="CHEBI:84201"/>
    </reaction>
    <physiologicalReaction direction="left-to-right" evidence="7">
        <dbReference type="Rhea" id="RHEA:52057"/>
    </physiologicalReaction>
</comment>
<comment type="catalytic activity">
    <reaction evidence="10">
        <text>12-octadecanoyloxy-octadecanoate + H2O = 12-hydroxyoctadecanoate + octadecanoate + H(+)</text>
        <dbReference type="Rhea" id="RHEA:52080"/>
        <dbReference type="ChEBI" id="CHEBI:15377"/>
        <dbReference type="ChEBI" id="CHEBI:15378"/>
        <dbReference type="ChEBI" id="CHEBI:25629"/>
        <dbReference type="ChEBI" id="CHEBI:84201"/>
        <dbReference type="ChEBI" id="CHEBI:136330"/>
    </reaction>
    <physiologicalReaction direction="left-to-right" evidence="10">
        <dbReference type="Rhea" id="RHEA:52081"/>
    </physiologicalReaction>
</comment>
<dbReference type="EMBL" id="BEZZ01001608">
    <property type="protein sequence ID" value="GCC19813.1"/>
    <property type="molecule type" value="Genomic_DNA"/>
</dbReference>
<feature type="transmembrane region" description="Helical" evidence="17">
    <location>
        <begin position="46"/>
        <end position="70"/>
    </location>
</feature>
<comment type="catalytic activity">
    <reaction evidence="12">
        <text>9-(9Z-octadecenoyloxy)-octadecanoate + H2O = 9-hydroxy-octadecanoate + (9Z)-octadecenoate + H(+)</text>
        <dbReference type="Rhea" id="RHEA:52048"/>
        <dbReference type="ChEBI" id="CHEBI:15377"/>
        <dbReference type="ChEBI" id="CHEBI:15378"/>
        <dbReference type="ChEBI" id="CHEBI:30823"/>
        <dbReference type="ChEBI" id="CHEBI:136282"/>
        <dbReference type="ChEBI" id="CHEBI:136286"/>
    </reaction>
    <physiologicalReaction direction="left-to-right" evidence="12">
        <dbReference type="Rhea" id="RHEA:52049"/>
    </physiologicalReaction>
</comment>
<evidence type="ECO:0000256" key="1">
    <source>
        <dbReference type="ARBA" id="ARBA00000923"/>
    </source>
</evidence>
<comment type="catalytic activity">
    <reaction evidence="15">
        <text>13-(9Z-hexadecenoyloxy)-octadecanoate + H2O = 13-hydroxy-octadecanoate + (9Z)-hexadecenoate + H(+)</text>
        <dbReference type="Rhea" id="RHEA:52076"/>
        <dbReference type="ChEBI" id="CHEBI:15377"/>
        <dbReference type="ChEBI" id="CHEBI:15378"/>
        <dbReference type="ChEBI" id="CHEBI:32372"/>
        <dbReference type="ChEBI" id="CHEBI:136304"/>
        <dbReference type="ChEBI" id="CHEBI:136315"/>
    </reaction>
    <physiologicalReaction direction="left-to-right" evidence="15">
        <dbReference type="Rhea" id="RHEA:52077"/>
    </physiologicalReaction>
</comment>
<evidence type="ECO:0000256" key="16">
    <source>
        <dbReference type="ARBA" id="ARBA00049428"/>
    </source>
</evidence>
<keyword evidence="18" id="KW-0732">Signal</keyword>
<evidence type="ECO:0000256" key="2">
    <source>
        <dbReference type="ARBA" id="ARBA00004127"/>
    </source>
</evidence>
<evidence type="ECO:0000256" key="6">
    <source>
        <dbReference type="ARBA" id="ARBA00023136"/>
    </source>
</evidence>
<evidence type="ECO:0000256" key="15">
    <source>
        <dbReference type="ARBA" id="ARBA00049322"/>
    </source>
</evidence>
<feature type="signal peptide" evidence="18">
    <location>
        <begin position="1"/>
        <end position="22"/>
    </location>
</feature>
<keyword evidence="20" id="KW-1185">Reference proteome</keyword>
<dbReference type="GO" id="GO:0012505">
    <property type="term" value="C:endomembrane system"/>
    <property type="evidence" value="ECO:0007669"/>
    <property type="project" value="UniProtKB-SubCell"/>
</dbReference>
<feature type="transmembrane region" description="Helical" evidence="17">
    <location>
        <begin position="132"/>
        <end position="151"/>
    </location>
</feature>
<keyword evidence="4 17" id="KW-0812">Transmembrane</keyword>
<dbReference type="GO" id="GO:0016020">
    <property type="term" value="C:membrane"/>
    <property type="evidence" value="ECO:0007669"/>
    <property type="project" value="InterPro"/>
</dbReference>